<dbReference type="EMBL" id="MRUL01000014">
    <property type="protein sequence ID" value="OON38643.1"/>
    <property type="molecule type" value="Genomic_DNA"/>
</dbReference>
<organism evidence="3 4">
    <name type="scientific">Izhakiella australiensis</name>
    <dbReference type="NCBI Taxonomy" id="1926881"/>
    <lineage>
        <taxon>Bacteria</taxon>
        <taxon>Pseudomonadati</taxon>
        <taxon>Pseudomonadota</taxon>
        <taxon>Gammaproteobacteria</taxon>
        <taxon>Enterobacterales</taxon>
        <taxon>Erwiniaceae</taxon>
        <taxon>Izhakiella</taxon>
    </lineage>
</organism>
<dbReference type="Pfam" id="PF06476">
    <property type="entry name" value="DUF1090"/>
    <property type="match status" value="1"/>
</dbReference>
<protein>
    <recommendedName>
        <fullName evidence="5">DUF1090 domain-containing protein</fullName>
    </recommendedName>
</protein>
<dbReference type="Proteomes" id="UP000190667">
    <property type="component" value="Unassembled WGS sequence"/>
</dbReference>
<feature type="signal peptide" evidence="2">
    <location>
        <begin position="1"/>
        <end position="20"/>
    </location>
</feature>
<evidence type="ECO:0000256" key="1">
    <source>
        <dbReference type="SAM" id="MobiDB-lite"/>
    </source>
</evidence>
<accession>A0A1S8YIV1</accession>
<keyword evidence="4" id="KW-1185">Reference proteome</keyword>
<proteinExistence type="predicted"/>
<dbReference type="AlphaFoldDB" id="A0A1S8YIV1"/>
<keyword evidence="2" id="KW-0732">Signal</keyword>
<feature type="compositionally biased region" description="Basic and acidic residues" evidence="1">
    <location>
        <begin position="63"/>
        <end position="124"/>
    </location>
</feature>
<dbReference type="InterPro" id="IPR009468">
    <property type="entry name" value="DUF1090"/>
</dbReference>
<comment type="caution">
    <text evidence="3">The sequence shown here is derived from an EMBL/GenBank/DDBJ whole genome shotgun (WGS) entry which is preliminary data.</text>
</comment>
<reference evidence="3 4" key="1">
    <citation type="submission" date="2016-12" db="EMBL/GenBank/DDBJ databases">
        <title>Izhakiella australiana sp. nov. of genus Izhakiella isolated from Australian desert.</title>
        <authorList>
            <person name="Ji M."/>
        </authorList>
    </citation>
    <scope>NUCLEOTIDE SEQUENCE [LARGE SCALE GENOMIC DNA]</scope>
    <source>
        <strain evidence="3 4">D4N98</strain>
    </source>
</reference>
<evidence type="ECO:0000313" key="4">
    <source>
        <dbReference type="Proteomes" id="UP000190667"/>
    </source>
</evidence>
<name>A0A1S8YIV1_9GAMM</name>
<dbReference type="OrthoDB" id="8689941at2"/>
<evidence type="ECO:0008006" key="5">
    <source>
        <dbReference type="Google" id="ProtNLM"/>
    </source>
</evidence>
<sequence length="124" mass="14082">MKYCLIAAASLFMLAGVAQASDSLCQQKADAIKHEIELAKKHNNQRRVNGLERALTEAQSNCSDKKLRSAHQEKIAAQRAKVKEREHELAEERAKGDDRSKIEKREHKLTEARSELKKLESSSW</sequence>
<feature type="region of interest" description="Disordered" evidence="1">
    <location>
        <begin position="62"/>
        <end position="124"/>
    </location>
</feature>
<dbReference type="RefSeq" id="WP_078003967.1">
    <property type="nucleotide sequence ID" value="NZ_MRUL01000014.1"/>
</dbReference>
<dbReference type="STRING" id="1926881.BTJ39_17460"/>
<evidence type="ECO:0000256" key="2">
    <source>
        <dbReference type="SAM" id="SignalP"/>
    </source>
</evidence>
<feature type="chain" id="PRO_5013386341" description="DUF1090 domain-containing protein" evidence="2">
    <location>
        <begin position="21"/>
        <end position="124"/>
    </location>
</feature>
<gene>
    <name evidence="3" type="ORF">BTJ39_17460</name>
</gene>
<evidence type="ECO:0000313" key="3">
    <source>
        <dbReference type="EMBL" id="OON38643.1"/>
    </source>
</evidence>